<organism evidence="3">
    <name type="scientific">Anthurium amnicola</name>
    <dbReference type="NCBI Taxonomy" id="1678845"/>
    <lineage>
        <taxon>Eukaryota</taxon>
        <taxon>Viridiplantae</taxon>
        <taxon>Streptophyta</taxon>
        <taxon>Embryophyta</taxon>
        <taxon>Tracheophyta</taxon>
        <taxon>Spermatophyta</taxon>
        <taxon>Magnoliopsida</taxon>
        <taxon>Liliopsida</taxon>
        <taxon>Araceae</taxon>
        <taxon>Pothoideae</taxon>
        <taxon>Potheae</taxon>
        <taxon>Anthurium</taxon>
    </lineage>
</organism>
<feature type="domain" description="Retrotransposon gag" evidence="2">
    <location>
        <begin position="152"/>
        <end position="248"/>
    </location>
</feature>
<feature type="compositionally biased region" description="Low complexity" evidence="1">
    <location>
        <begin position="84"/>
        <end position="94"/>
    </location>
</feature>
<name>A0A1D1YQI9_9ARAE</name>
<dbReference type="PANTHER" id="PTHR15503">
    <property type="entry name" value="LDOC1 RELATED"/>
    <property type="match status" value="1"/>
</dbReference>
<dbReference type="InterPro" id="IPR005162">
    <property type="entry name" value="Retrotrans_gag_dom"/>
</dbReference>
<dbReference type="InterPro" id="IPR032567">
    <property type="entry name" value="RTL1-rel"/>
</dbReference>
<dbReference type="EMBL" id="GDJX01011031">
    <property type="protein sequence ID" value="JAT56905.1"/>
    <property type="molecule type" value="Transcribed_RNA"/>
</dbReference>
<proteinExistence type="predicted"/>
<dbReference type="AlphaFoldDB" id="A0A1D1YQI9"/>
<dbReference type="PANTHER" id="PTHR15503:SF45">
    <property type="entry name" value="RNA-DIRECTED DNA POLYMERASE HOMOLOG"/>
    <property type="match status" value="1"/>
</dbReference>
<reference evidence="3" key="1">
    <citation type="submission" date="2015-07" db="EMBL/GenBank/DDBJ databases">
        <title>Transcriptome Assembly of Anthurium amnicola.</title>
        <authorList>
            <person name="Suzuki J."/>
        </authorList>
    </citation>
    <scope>NUCLEOTIDE SEQUENCE</scope>
</reference>
<evidence type="ECO:0000259" key="2">
    <source>
        <dbReference type="Pfam" id="PF03732"/>
    </source>
</evidence>
<feature type="region of interest" description="Disordered" evidence="1">
    <location>
        <begin position="84"/>
        <end position="126"/>
    </location>
</feature>
<feature type="region of interest" description="Disordered" evidence="1">
    <location>
        <begin position="1"/>
        <end position="21"/>
    </location>
</feature>
<evidence type="ECO:0000256" key="1">
    <source>
        <dbReference type="SAM" id="MobiDB-lite"/>
    </source>
</evidence>
<sequence>MVPRGRRGGLRSSSVLPQDIADVTPEQVIPREVSVQGGQINGEVPATDFPPPPELGSFLQFPPKLVEAFQIQAQNQRALQAQFQNGNAGAADQQRLADPGRENGASSMVRFKKMGPPSFKGESEPDVAENWIRETEKIFAAIRCPEEDKVVMATFTLQERADVWWSSTLRTRFAGRGDVSWREFLVAFREKFFPEHIQDQKEREFLDLSPGSMSVMEYESRFSELEKFAPHICVDDRRRAKKFVFGLKGSIRSRLVAHDHQTLSSAVRAACLQELERERYLAEKKLVQDSLPVPFARQDRKKKRKLSSDVTPSVVTVAAVPVVPVVS</sequence>
<dbReference type="Pfam" id="PF03732">
    <property type="entry name" value="Retrotrans_gag"/>
    <property type="match status" value="1"/>
</dbReference>
<accession>A0A1D1YQI9</accession>
<evidence type="ECO:0000313" key="3">
    <source>
        <dbReference type="EMBL" id="JAT56905.1"/>
    </source>
</evidence>
<gene>
    <name evidence="3" type="primary">BAIAP2L2_1</name>
    <name evidence="3" type="ORF">g.128454</name>
</gene>
<protein>
    <submittedName>
        <fullName evidence="3">Brain-specific angiogenesis inhibitor 1-associated protein 2-like protein 2</fullName>
    </submittedName>
</protein>